<keyword evidence="1" id="KW-0812">Transmembrane</keyword>
<accession>A0ABT6KRJ2</accession>
<dbReference type="Proteomes" id="UP001160142">
    <property type="component" value="Unassembled WGS sequence"/>
</dbReference>
<protein>
    <submittedName>
        <fullName evidence="2">Na+-transporting NADH:ubiquinone oxidoreductase subunit NqrC</fullName>
    </submittedName>
</protein>
<evidence type="ECO:0000256" key="1">
    <source>
        <dbReference type="SAM" id="Phobius"/>
    </source>
</evidence>
<gene>
    <name evidence="2" type="ORF">M2152_002783</name>
</gene>
<dbReference type="RefSeq" id="WP_322135037.1">
    <property type="nucleotide sequence ID" value="NZ_CP085036.1"/>
</dbReference>
<keyword evidence="1" id="KW-1133">Transmembrane helix</keyword>
<feature type="transmembrane region" description="Helical" evidence="1">
    <location>
        <begin position="68"/>
        <end position="92"/>
    </location>
</feature>
<keyword evidence="3" id="KW-1185">Reference proteome</keyword>
<organism evidence="2 3">
    <name type="scientific">Antiquaquibacter oligotrophicus</name>
    <dbReference type="NCBI Taxonomy" id="2880260"/>
    <lineage>
        <taxon>Bacteria</taxon>
        <taxon>Bacillati</taxon>
        <taxon>Actinomycetota</taxon>
        <taxon>Actinomycetes</taxon>
        <taxon>Micrococcales</taxon>
        <taxon>Microbacteriaceae</taxon>
        <taxon>Antiquaquibacter</taxon>
    </lineage>
</organism>
<keyword evidence="1" id="KW-0472">Membrane</keyword>
<sequence length="352" mass="38167">MPPVEPPVPPVQPPVPVVVPPVQPPVPPSAVVPTVQPPAPPGAGYAAPAVAPVETYSPPPAPKKRSRIGWIITVVLLALALIATGVFLYLALQRLEQANDRIDDQDREIQEQQDLIEKKETFGAAAEELMDTAALFDGLPYATIVDTTNLTGLIRAGWAHRWNPELLDADTENLVAAKDELAARHSAAQAEASSNASGTVYESLTDSLGTGYLRTSLDTADATCEQDVWGCVSGADPWAIHYDNAQTASEPYMTDWLRTGLAYHEYAHVLQFTNPEQTASAVASFGDDYETMADCYALTTLPGWTLDHTIYTGAFEYWEVSVGYGYTCDANQQQVIRDWVSGLGYRYAPISQ</sequence>
<comment type="caution">
    <text evidence="2">The sequence shown here is derived from an EMBL/GenBank/DDBJ whole genome shotgun (WGS) entry which is preliminary data.</text>
</comment>
<proteinExistence type="predicted"/>
<dbReference type="EMBL" id="JARXVQ010000001">
    <property type="protein sequence ID" value="MDH6182601.1"/>
    <property type="molecule type" value="Genomic_DNA"/>
</dbReference>
<reference evidence="2 3" key="1">
    <citation type="submission" date="2023-04" db="EMBL/GenBank/DDBJ databases">
        <title>Genome Encyclopedia of Bacteria and Archaea VI: Functional Genomics of Type Strains.</title>
        <authorList>
            <person name="Whitman W."/>
        </authorList>
    </citation>
    <scope>NUCLEOTIDE SEQUENCE [LARGE SCALE GENOMIC DNA]</scope>
    <source>
        <strain evidence="2 3">SG_E_30_P1</strain>
    </source>
</reference>
<evidence type="ECO:0000313" key="2">
    <source>
        <dbReference type="EMBL" id="MDH6182601.1"/>
    </source>
</evidence>
<name>A0ABT6KRJ2_9MICO</name>
<evidence type="ECO:0000313" key="3">
    <source>
        <dbReference type="Proteomes" id="UP001160142"/>
    </source>
</evidence>